<dbReference type="PANTHER" id="PTHR31431:SF1">
    <property type="entry name" value="NUCLEOPORIN NUP188"/>
    <property type="match status" value="1"/>
</dbReference>
<dbReference type="GO" id="GO:0044611">
    <property type="term" value="C:nuclear pore inner ring"/>
    <property type="evidence" value="ECO:0007669"/>
    <property type="project" value="TreeGrafter"/>
</dbReference>
<feature type="region of interest" description="Disordered" evidence="8">
    <location>
        <begin position="444"/>
        <end position="480"/>
    </location>
</feature>
<dbReference type="PANTHER" id="PTHR31431">
    <property type="entry name" value="NUCLEOPORIN NUP188 HOMOLOG"/>
    <property type="match status" value="1"/>
</dbReference>
<feature type="compositionally biased region" description="Polar residues" evidence="8">
    <location>
        <begin position="68"/>
        <end position="83"/>
    </location>
</feature>
<keyword evidence="12" id="KW-1185">Reference proteome</keyword>
<feature type="region of interest" description="Disordered" evidence="8">
    <location>
        <begin position="60"/>
        <end position="83"/>
    </location>
</feature>
<evidence type="ECO:0000256" key="8">
    <source>
        <dbReference type="SAM" id="MobiDB-lite"/>
    </source>
</evidence>
<evidence type="ECO:0000256" key="7">
    <source>
        <dbReference type="ARBA" id="ARBA00023242"/>
    </source>
</evidence>
<evidence type="ECO:0000313" key="12">
    <source>
        <dbReference type="Proteomes" id="UP000664521"/>
    </source>
</evidence>
<keyword evidence="5" id="KW-0811">Translocation</keyword>
<sequence>MAPIESEVYLPPLDKCFSGQHQLLSWKSTYTVLSQIKGALNDSFLQKHLTSSHARHILSTPFTPFDRPTSQSKSSLETKTSAINVSPSPQGRYDIKQIQEDTLWLSKETQIDEVTALRIIILEWQSRPISKLLLGGPAESTAALNPVLGGNSLRLSQSLKLVGGSTQSNGKSTFSNDTEARRTRLLKLYLSERRYIIKTSEYVVFAALCQGASAGGKENPQEAITWIKDLGNAILSIWNIQELSKNTRRNFFVSAAAALQTRVDSLEKGSGWFKGEEFQEELELVWAESQLLEMTNILQLMLILLESTTDLPRSDAFLAWFRFMGTFAFFETFEPLYPGYQQTFSLPLQSLSSLVSLAMLQVPSALELLSQLSSTTIAIADAAEETPYLLNLSVVNEANNIFVESASVCLINASLAVLAWGVIMQTMRESALVSKGSRELRQSQRAVDKYSSTEMSDTDSGETFSQQQAGSVARHSSAGNDTSQQAFLEEMLDRIMDTTLDQDPISYLAKSAVDGSHVLVVVTALAVDFCTPFGGEHAGKVGLMMRKVLMDLIRATLDWIAYQPELLLATLAVLTGSEPYWDLWERPLGTQIPEPADLFLTDEIFVRRLLVPAQNRFPHESLPFLKLCRALARSTYSSSEKTSPFWHKILSIDAFTCELPSDFKNYELIREDEDANYIQLTEDFSLVSYRSGTSSMQNSKSLRMSRALTSSSQSSCLQIISKGTPGRVVSEARPFVVLWRWEYHLLEYMGKVLKLASLNDNMSLNSITTLHSRDVVAEIIDLINTMMMSSLRFDPPTLSSQNNVEAARSIIENVSDGLDRNGDLITVVLSIFEDELYRRRKVSEIESAGDILVRCIQFVFTILPVVPDRVWPFLGRSGLLGIDGDESQLSNIVTAIEMATGQYDFLLGCVHVYERLVEDATIHAVSRKTPSKVVTRFGGEAKLGTGVSQAAMRKILLAFTQSMLDVFLSNMHWKFVDQNERLEINSRLCTIFEGILCHCYAIDDSTPPSQKLTESLAPSADYLVDTFLSPNVDINVNPLLHIFTEGLITPNTTLATHARDYRTSQVRAALSLSTTLVHINCLTQSRSGRFQHKLLEASPTLAKLYAAHESYKLPIVQVLEALTKAVAVGDEQPPSILAHLGEEQASHFLEVLSLIDRPFDDVALSVGIWRFLSAIVSQRQQWFAIFVLTGTSPRETFKNRKTADSSPNPEPILTVALDELLHIERLHPQKVLGMLEFVALSADNWPWIMTNIEQHPLFLDALQNFLVNMSSPSSDQSHRFSDYVKIQICSHMVEILASTVRHAQQTGNSSFARHLLPNLSYLTETAVSTPHYNNSLHSKLRQNFESRFSTCFLVNFKRTTLTRPMLGNSFYYNMEIADEMLSFDSAWTSSRGSGFAGEFERANINLSVVEAQVNLLYSWKCLAIQLSRSLASNPDFQQLMIKIVVDCLKSNLGESSTNLAVLEKLAQTRAELAFTLVQRLIEVKCGHQELKQILPATWDTLRKYDNNVETALRGEGSDYYRLLLKTLLLALQCHLTQSTPNDGPLDDDLTTTKPSTSPATTHIVLEIIDLIVARGFRALTILLHDDVSLVQPPDFTLVTAILRTAFLIPGITRNTTQLLTSFADASTARCASSLLSWSDQLATNDDPVYGELSIHFLLELSNVTSLAESLAVEGVVSHITSTNLMKYLRQETVLGPFDFPVRIYRIWSRGLLPLFLNLLHSVGPPIAAEIAGVLNSFPQQLTRASNAFDTDTKSSILTLSITSEAQTLAVITGILDTFRDAGASAGIVSADVAQVEWGRAQVKDDIETWLGKRPVLRDAIVSTTESEELLLRMPAQRKGDADSRLEERIVNGMREVLALLGNGEQ</sequence>
<evidence type="ECO:0000256" key="1">
    <source>
        <dbReference type="ARBA" id="ARBA00004567"/>
    </source>
</evidence>
<dbReference type="OrthoDB" id="102511at2759"/>
<comment type="subcellular location">
    <subcellularLocation>
        <location evidence="1">Nucleus</location>
        <location evidence="1">Nuclear pore complex</location>
    </subcellularLocation>
</comment>
<dbReference type="GO" id="GO:0051028">
    <property type="term" value="P:mRNA transport"/>
    <property type="evidence" value="ECO:0007669"/>
    <property type="project" value="UniProtKB-KW"/>
</dbReference>
<keyword evidence="2" id="KW-0813">Transport</keyword>
<proteinExistence type="predicted"/>
<protein>
    <recommendedName>
        <fullName evidence="13">Nucleoporin</fullName>
    </recommendedName>
</protein>
<dbReference type="GO" id="GO:0006405">
    <property type="term" value="P:RNA export from nucleus"/>
    <property type="evidence" value="ECO:0007669"/>
    <property type="project" value="TreeGrafter"/>
</dbReference>
<accession>A0A8H3ED11</accession>
<feature type="compositionally biased region" description="Polar residues" evidence="8">
    <location>
        <begin position="461"/>
        <end position="470"/>
    </location>
</feature>
<evidence type="ECO:0000256" key="6">
    <source>
        <dbReference type="ARBA" id="ARBA00023132"/>
    </source>
</evidence>
<dbReference type="Pfam" id="PF21093">
    <property type="entry name" value="Nup188_N-subdom_III"/>
    <property type="match status" value="1"/>
</dbReference>
<evidence type="ECO:0000313" key="11">
    <source>
        <dbReference type="EMBL" id="CAF9902868.1"/>
    </source>
</evidence>
<evidence type="ECO:0000259" key="10">
    <source>
        <dbReference type="Pfam" id="PF21093"/>
    </source>
</evidence>
<gene>
    <name evidence="11" type="ORF">HETSPECPRED_000039</name>
</gene>
<dbReference type="Pfam" id="PF18378">
    <property type="entry name" value="Nup188_C"/>
    <property type="match status" value="1"/>
</dbReference>
<dbReference type="EMBL" id="CAJPDS010000001">
    <property type="protein sequence ID" value="CAF9902868.1"/>
    <property type="molecule type" value="Genomic_DNA"/>
</dbReference>
<name>A0A8H3ED11_9LECA</name>
<evidence type="ECO:0000256" key="2">
    <source>
        <dbReference type="ARBA" id="ARBA00022448"/>
    </source>
</evidence>
<reference evidence="11" key="1">
    <citation type="submission" date="2021-03" db="EMBL/GenBank/DDBJ databases">
        <authorList>
            <person name="Tagirdzhanova G."/>
        </authorList>
    </citation>
    <scope>NUCLEOTIDE SEQUENCE</scope>
</reference>
<dbReference type="InterPro" id="IPR044840">
    <property type="entry name" value="Nup188"/>
</dbReference>
<dbReference type="InterPro" id="IPR048883">
    <property type="entry name" value="Nup188_N-subdom_III"/>
</dbReference>
<evidence type="ECO:0008006" key="13">
    <source>
        <dbReference type="Google" id="ProtNLM"/>
    </source>
</evidence>
<dbReference type="GO" id="GO:0006606">
    <property type="term" value="P:protein import into nucleus"/>
    <property type="evidence" value="ECO:0007669"/>
    <property type="project" value="TreeGrafter"/>
</dbReference>
<evidence type="ECO:0000256" key="5">
    <source>
        <dbReference type="ARBA" id="ARBA00023010"/>
    </source>
</evidence>
<dbReference type="GO" id="GO:0017056">
    <property type="term" value="F:structural constituent of nuclear pore"/>
    <property type="evidence" value="ECO:0007669"/>
    <property type="project" value="InterPro"/>
</dbReference>
<feature type="domain" description="Nucleoporin Nup188 N-terminal subdomain III" evidence="10">
    <location>
        <begin position="736"/>
        <end position="1190"/>
    </location>
</feature>
<dbReference type="InterPro" id="IPR041634">
    <property type="entry name" value="Nup188_C"/>
</dbReference>
<evidence type="ECO:0000256" key="3">
    <source>
        <dbReference type="ARBA" id="ARBA00022816"/>
    </source>
</evidence>
<dbReference type="Proteomes" id="UP000664521">
    <property type="component" value="Unassembled WGS sequence"/>
</dbReference>
<dbReference type="Gene3D" id="1.25.10.70">
    <property type="match status" value="1"/>
</dbReference>
<evidence type="ECO:0000256" key="4">
    <source>
        <dbReference type="ARBA" id="ARBA00022927"/>
    </source>
</evidence>
<keyword evidence="3" id="KW-0509">mRNA transport</keyword>
<keyword evidence="7" id="KW-0539">Nucleus</keyword>
<evidence type="ECO:0000259" key="9">
    <source>
        <dbReference type="Pfam" id="PF18378"/>
    </source>
</evidence>
<keyword evidence="4" id="KW-0653">Protein transport</keyword>
<feature type="domain" description="Nuclear pore protein Nup188 C-terminal" evidence="9">
    <location>
        <begin position="1494"/>
        <end position="1860"/>
    </location>
</feature>
<dbReference type="Pfam" id="PF21094">
    <property type="entry name" value="Nup188_SH3-like"/>
    <property type="match status" value="1"/>
</dbReference>
<keyword evidence="6" id="KW-0906">Nuclear pore complex</keyword>
<organism evidence="11 12">
    <name type="scientific">Heterodermia speciosa</name>
    <dbReference type="NCBI Taxonomy" id="116794"/>
    <lineage>
        <taxon>Eukaryota</taxon>
        <taxon>Fungi</taxon>
        <taxon>Dikarya</taxon>
        <taxon>Ascomycota</taxon>
        <taxon>Pezizomycotina</taxon>
        <taxon>Lecanoromycetes</taxon>
        <taxon>OSLEUM clade</taxon>
        <taxon>Lecanoromycetidae</taxon>
        <taxon>Caliciales</taxon>
        <taxon>Physciaceae</taxon>
        <taxon>Heterodermia</taxon>
    </lineage>
</organism>
<comment type="caution">
    <text evidence="11">The sequence shown here is derived from an EMBL/GenBank/DDBJ whole genome shotgun (WGS) entry which is preliminary data.</text>
</comment>